<dbReference type="Proteomes" id="UP000887561">
    <property type="component" value="Unplaced"/>
</dbReference>
<name>A0A915MQF9_MELJA</name>
<evidence type="ECO:0000313" key="3">
    <source>
        <dbReference type="Proteomes" id="UP000887561"/>
    </source>
</evidence>
<keyword evidence="1" id="KW-0175">Coiled coil</keyword>
<feature type="coiled-coil region" evidence="1">
    <location>
        <begin position="100"/>
        <end position="127"/>
    </location>
</feature>
<protein>
    <submittedName>
        <fullName evidence="4">Uncharacterized protein</fullName>
    </submittedName>
</protein>
<organism evidence="3 4">
    <name type="scientific">Meloidogyne javanica</name>
    <name type="common">Root-knot nematode worm</name>
    <dbReference type="NCBI Taxonomy" id="6303"/>
    <lineage>
        <taxon>Eukaryota</taxon>
        <taxon>Metazoa</taxon>
        <taxon>Ecdysozoa</taxon>
        <taxon>Nematoda</taxon>
        <taxon>Chromadorea</taxon>
        <taxon>Rhabditida</taxon>
        <taxon>Tylenchina</taxon>
        <taxon>Tylenchomorpha</taxon>
        <taxon>Tylenchoidea</taxon>
        <taxon>Meloidogynidae</taxon>
        <taxon>Meloidogyninae</taxon>
        <taxon>Meloidogyne</taxon>
        <taxon>Meloidogyne incognita group</taxon>
    </lineage>
</organism>
<keyword evidence="3" id="KW-1185">Reference proteome</keyword>
<proteinExistence type="predicted"/>
<feature type="region of interest" description="Disordered" evidence="2">
    <location>
        <begin position="74"/>
        <end position="100"/>
    </location>
</feature>
<dbReference type="AlphaFoldDB" id="A0A915MQF9"/>
<sequence>MSTGSKSNFAVKHANLNKVYCEKSSQEHFDKLLRNVNAAALRCEFQSSVEGKSKDNIQQQQDNNLNVRGCQIENETTTTLTPTENSLKEEENVENADVSSIESTTNVEQLKQRIKILERELARVVQINAEIYDYAANLTIDEDNLVI</sequence>
<evidence type="ECO:0000313" key="4">
    <source>
        <dbReference type="WBParaSite" id="scaffold5075_cov239.g9035"/>
    </source>
</evidence>
<evidence type="ECO:0000256" key="1">
    <source>
        <dbReference type="SAM" id="Coils"/>
    </source>
</evidence>
<accession>A0A915MQF9</accession>
<dbReference type="WBParaSite" id="scaffold5075_cov239.g9035">
    <property type="protein sequence ID" value="scaffold5075_cov239.g9035"/>
    <property type="gene ID" value="scaffold5075_cov239.g9035"/>
</dbReference>
<evidence type="ECO:0000256" key="2">
    <source>
        <dbReference type="SAM" id="MobiDB-lite"/>
    </source>
</evidence>
<reference evidence="4" key="1">
    <citation type="submission" date="2022-11" db="UniProtKB">
        <authorList>
            <consortium name="WormBaseParasite"/>
        </authorList>
    </citation>
    <scope>IDENTIFICATION</scope>
</reference>